<name>A0ABU5AN43_9HYPH</name>
<evidence type="ECO:0008006" key="4">
    <source>
        <dbReference type="Google" id="ProtNLM"/>
    </source>
</evidence>
<dbReference type="EMBL" id="JAVIIP010000006">
    <property type="protein sequence ID" value="MDX8538711.1"/>
    <property type="molecule type" value="Genomic_DNA"/>
</dbReference>
<feature type="region of interest" description="Disordered" evidence="1">
    <location>
        <begin position="348"/>
        <end position="369"/>
    </location>
</feature>
<reference evidence="2 3" key="1">
    <citation type="submission" date="2023-08" db="EMBL/GenBank/DDBJ databases">
        <title>Implementing the SeqCode for naming new Mesorhizobium species isolated from Vachellia karroo root nodules.</title>
        <authorList>
            <person name="Van Lill M."/>
        </authorList>
    </citation>
    <scope>NUCLEOTIDE SEQUENCE [LARGE SCALE GENOMIC DNA]</scope>
    <source>
        <strain evidence="2 3">VK4B</strain>
    </source>
</reference>
<organism evidence="2 3">
    <name type="scientific">Mesorhizobium abyssinicae</name>
    <dbReference type="NCBI Taxonomy" id="1209958"/>
    <lineage>
        <taxon>Bacteria</taxon>
        <taxon>Pseudomonadati</taxon>
        <taxon>Pseudomonadota</taxon>
        <taxon>Alphaproteobacteria</taxon>
        <taxon>Hyphomicrobiales</taxon>
        <taxon>Phyllobacteriaceae</taxon>
        <taxon>Mesorhizobium</taxon>
    </lineage>
</organism>
<evidence type="ECO:0000313" key="2">
    <source>
        <dbReference type="EMBL" id="MDX8538711.1"/>
    </source>
</evidence>
<accession>A0ABU5AN43</accession>
<dbReference type="Proteomes" id="UP001276564">
    <property type="component" value="Unassembled WGS sequence"/>
</dbReference>
<sequence>MSLRAGDWVEVRSKGEILRTLDKDGRLENLPFMPQMFQYCGRRFRVYKRAHKTCDTINFAGGRKLPGGIHLENLRCDGSAFGGCQAACLIFWKEAWLKPVDSASSGEVLPPPTKIAAGNGCTESDVLAATHAKTQPLSGGPRYACQATELLEATTRLPWWDVRQYFEDYASGNAGGWRLFVGFVYAAVFSCYHYMRRLGLTRLSVVLSWAYDKVQRLYGGVPFPRYRGSIPAGRPVPTVKLDLQPGELIRVKSYEEILQTLDTDNRNRGLYFDAEMVPYCGQTFRVRSRVTTFVNEKTGLINRLRGPAVILEKVWCKARYSDCRMQCPRAIYPWWREGWLERISDAPSDQRGHAQAAEAETRAHAASDT</sequence>
<comment type="caution">
    <text evidence="2">The sequence shown here is derived from an EMBL/GenBank/DDBJ whole genome shotgun (WGS) entry which is preliminary data.</text>
</comment>
<protein>
    <recommendedName>
        <fullName evidence="4">Transmembrane protein</fullName>
    </recommendedName>
</protein>
<evidence type="ECO:0000313" key="3">
    <source>
        <dbReference type="Proteomes" id="UP001276564"/>
    </source>
</evidence>
<keyword evidence="3" id="KW-1185">Reference proteome</keyword>
<feature type="compositionally biased region" description="Basic and acidic residues" evidence="1">
    <location>
        <begin position="359"/>
        <end position="369"/>
    </location>
</feature>
<dbReference type="RefSeq" id="WP_320320601.1">
    <property type="nucleotide sequence ID" value="NZ_JAVIIP010000006.1"/>
</dbReference>
<proteinExistence type="predicted"/>
<gene>
    <name evidence="2" type="ORF">RFM23_13905</name>
</gene>
<evidence type="ECO:0000256" key="1">
    <source>
        <dbReference type="SAM" id="MobiDB-lite"/>
    </source>
</evidence>